<feature type="transmembrane region" description="Helical" evidence="7">
    <location>
        <begin position="470"/>
        <end position="491"/>
    </location>
</feature>
<dbReference type="Proteomes" id="UP001222027">
    <property type="component" value="Unassembled WGS sequence"/>
</dbReference>
<keyword evidence="4 7" id="KW-0472">Membrane</keyword>
<dbReference type="InterPro" id="IPR036259">
    <property type="entry name" value="MFS_trans_sf"/>
</dbReference>
<protein>
    <recommendedName>
        <fullName evidence="10">Major facilitator superfamily (MFS) profile domain-containing protein</fullName>
    </recommendedName>
</protein>
<dbReference type="AlphaFoldDB" id="A0AAV8PK12"/>
<evidence type="ECO:0000256" key="3">
    <source>
        <dbReference type="ARBA" id="ARBA00022989"/>
    </source>
</evidence>
<organism evidence="8 9">
    <name type="scientific">Ensete ventricosum</name>
    <name type="common">Abyssinian banana</name>
    <name type="synonym">Musa ensete</name>
    <dbReference type="NCBI Taxonomy" id="4639"/>
    <lineage>
        <taxon>Eukaryota</taxon>
        <taxon>Viridiplantae</taxon>
        <taxon>Streptophyta</taxon>
        <taxon>Embryophyta</taxon>
        <taxon>Tracheophyta</taxon>
        <taxon>Spermatophyta</taxon>
        <taxon>Magnoliopsida</taxon>
        <taxon>Liliopsida</taxon>
        <taxon>Zingiberales</taxon>
        <taxon>Musaceae</taxon>
        <taxon>Ensete</taxon>
    </lineage>
</organism>
<feature type="transmembrane region" description="Helical" evidence="7">
    <location>
        <begin position="381"/>
        <end position="403"/>
    </location>
</feature>
<evidence type="ECO:0000256" key="6">
    <source>
        <dbReference type="ARBA" id="ARBA00024362"/>
    </source>
</evidence>
<keyword evidence="2 7" id="KW-0812">Transmembrane</keyword>
<comment type="caution">
    <text evidence="8">The sequence shown here is derived from an EMBL/GenBank/DDBJ whole genome shotgun (WGS) entry which is preliminary data.</text>
</comment>
<keyword evidence="9" id="KW-1185">Reference proteome</keyword>
<evidence type="ECO:0000256" key="5">
    <source>
        <dbReference type="ARBA" id="ARBA00024302"/>
    </source>
</evidence>
<evidence type="ECO:0000256" key="2">
    <source>
        <dbReference type="ARBA" id="ARBA00022692"/>
    </source>
</evidence>
<dbReference type="PANTHER" id="PTHR11662:SF282">
    <property type="entry name" value="ANION TRANSPORTER 5-RELATED"/>
    <property type="match status" value="1"/>
</dbReference>
<dbReference type="PANTHER" id="PTHR11662">
    <property type="entry name" value="SOLUTE CARRIER FAMILY 17"/>
    <property type="match status" value="1"/>
</dbReference>
<accession>A0AAV8PK12</accession>
<dbReference type="Pfam" id="PF07690">
    <property type="entry name" value="MFS_1"/>
    <property type="match status" value="1"/>
</dbReference>
<reference evidence="8 9" key="1">
    <citation type="submission" date="2022-12" db="EMBL/GenBank/DDBJ databases">
        <title>Chromosome-scale assembly of the Ensete ventricosum genome.</title>
        <authorList>
            <person name="Dussert Y."/>
            <person name="Stocks J."/>
            <person name="Wendawek A."/>
            <person name="Woldeyes F."/>
            <person name="Nichols R.A."/>
            <person name="Borrell J.S."/>
        </authorList>
    </citation>
    <scope>NUCLEOTIDE SEQUENCE [LARGE SCALE GENOMIC DNA]</scope>
    <source>
        <strain evidence="9">cv. Maze</strain>
        <tissue evidence="8">Seeds</tissue>
    </source>
</reference>
<dbReference type="InterPro" id="IPR011701">
    <property type="entry name" value="MFS"/>
</dbReference>
<dbReference type="InterPro" id="IPR050382">
    <property type="entry name" value="MFS_Na/Anion_cotransporter"/>
</dbReference>
<dbReference type="FunFam" id="1.20.1250.20:FF:000199">
    <property type="entry name" value="Probable anion transporter 7"/>
    <property type="match status" value="1"/>
</dbReference>
<dbReference type="GO" id="GO:0022857">
    <property type="term" value="F:transmembrane transporter activity"/>
    <property type="evidence" value="ECO:0007669"/>
    <property type="project" value="InterPro"/>
</dbReference>
<evidence type="ECO:0000256" key="1">
    <source>
        <dbReference type="ARBA" id="ARBA00004141"/>
    </source>
</evidence>
<sequence>MSVALSCTTYEITGHFRLLIVYHLFHKHKDIKLFIHEESHNEVKNHVGDVDLRALSPKSMGSWCCGGNFTLRSHVGLNLPSSGFMRRIRMLTRELGMRNIRGSRDGLRGRSSCRHHLHKKHGFIIDRFRFKVNGSVLTPPHLQTAESWTAAAPTERHNYRPPPHTSSPAIFCDANEHIGPAAAVTSQASRAIESCRDNSIGEKCSSRTTIGTLAHYLQRPTRKIDEMRFPKRGCRCNWCESIKQGPDTFDILLRIRCVTSAWRCKPNVYNGALPLTRRGGARFASDPHRSEHPKAIAAGFGDSSSMLPVSTLKEKKIPSAGSIRSLGKIPWKRMIFSLPVWAIVVNNFTFHYALYVLMNWLPTYFELGLQLSLQEMGSSKMMPYLNMFIFSNIGGVLADYLITRRIFSVTRTRKLLNTIGFIVAAVALMALPSFRNPTGTVLCSSVSLGFLALGRAGFAVNHMDVAPRYAGIVMGISNTAGTLAGIVGVGLTGRILEAAKTDDMDLSSSESWRSVFFIPGFGVMDYLDIQRLVDIRFDKELRKGCCPQFRAATSNLAERAACKPSGQDDCLQPSNLRSSMAKGCLQRFSRGSSWSKGCL</sequence>
<comment type="function">
    <text evidence="5">Probable anion transporter.</text>
</comment>
<feature type="transmembrane region" description="Helical" evidence="7">
    <location>
        <begin position="334"/>
        <end position="361"/>
    </location>
</feature>
<comment type="similarity">
    <text evidence="6">Belongs to the major facilitator superfamily. Sodium/anion cotransporter (TC 2.A.1.14) family.</text>
</comment>
<evidence type="ECO:0008006" key="10">
    <source>
        <dbReference type="Google" id="ProtNLM"/>
    </source>
</evidence>
<evidence type="ECO:0000256" key="4">
    <source>
        <dbReference type="ARBA" id="ARBA00023136"/>
    </source>
</evidence>
<name>A0AAV8PK12_ENSVE</name>
<dbReference type="SUPFAM" id="SSF103473">
    <property type="entry name" value="MFS general substrate transporter"/>
    <property type="match status" value="1"/>
</dbReference>
<evidence type="ECO:0000313" key="8">
    <source>
        <dbReference type="EMBL" id="KAJ8457922.1"/>
    </source>
</evidence>
<evidence type="ECO:0000256" key="7">
    <source>
        <dbReference type="SAM" id="Phobius"/>
    </source>
</evidence>
<keyword evidence="3 7" id="KW-1133">Transmembrane helix</keyword>
<gene>
    <name evidence="8" type="ORF">OPV22_030848</name>
</gene>
<proteinExistence type="inferred from homology"/>
<comment type="subcellular location">
    <subcellularLocation>
        <location evidence="1">Membrane</location>
        <topology evidence="1">Multi-pass membrane protein</topology>
    </subcellularLocation>
</comment>
<feature type="transmembrane region" description="Helical" evidence="7">
    <location>
        <begin position="415"/>
        <end position="433"/>
    </location>
</feature>
<evidence type="ECO:0000313" key="9">
    <source>
        <dbReference type="Proteomes" id="UP001222027"/>
    </source>
</evidence>
<dbReference type="EMBL" id="JAQQAF010000009">
    <property type="protein sequence ID" value="KAJ8457922.1"/>
    <property type="molecule type" value="Genomic_DNA"/>
</dbReference>
<dbReference type="Gene3D" id="1.20.1250.20">
    <property type="entry name" value="MFS general substrate transporter like domains"/>
    <property type="match status" value="1"/>
</dbReference>
<dbReference type="GO" id="GO:0016020">
    <property type="term" value="C:membrane"/>
    <property type="evidence" value="ECO:0007669"/>
    <property type="project" value="UniProtKB-SubCell"/>
</dbReference>